<keyword evidence="4" id="KW-1185">Reference proteome</keyword>
<feature type="transmembrane region" description="Helical" evidence="2">
    <location>
        <begin position="113"/>
        <end position="130"/>
    </location>
</feature>
<evidence type="ECO:0000313" key="4">
    <source>
        <dbReference type="Proteomes" id="UP001501072"/>
    </source>
</evidence>
<name>A0ABN1T726_9ACTN</name>
<gene>
    <name evidence="3" type="ORF">GCM10009564_55300</name>
</gene>
<accession>A0ABN1T726</accession>
<evidence type="ECO:0008006" key="5">
    <source>
        <dbReference type="Google" id="ProtNLM"/>
    </source>
</evidence>
<feature type="region of interest" description="Disordered" evidence="1">
    <location>
        <begin position="135"/>
        <end position="176"/>
    </location>
</feature>
<dbReference type="Proteomes" id="UP001501072">
    <property type="component" value="Unassembled WGS sequence"/>
</dbReference>
<feature type="transmembrane region" description="Helical" evidence="2">
    <location>
        <begin position="52"/>
        <end position="76"/>
    </location>
</feature>
<evidence type="ECO:0000256" key="2">
    <source>
        <dbReference type="SAM" id="Phobius"/>
    </source>
</evidence>
<comment type="caution">
    <text evidence="3">The sequence shown here is derived from an EMBL/GenBank/DDBJ whole genome shotgun (WGS) entry which is preliminary data.</text>
</comment>
<sequence length="176" mass="17851">MEPVVRRPVAGVVAVVLLVEAFAVGALNWLLGEVVHRQQMSLAGLDPQMMSASAKAGGVLFGLCFALCGLVALRVAVRGRRPSRPGRVLLVGAAVVHGLLGAVAWGLVGWKAFVALMVVLALIVLLLMTYDPQEGSAGGVPGDAPRGDAGDGRKEDAPAGGIPPAPVAPPAESDAP</sequence>
<reference evidence="3 4" key="1">
    <citation type="journal article" date="2019" name="Int. J. Syst. Evol. Microbiol.">
        <title>The Global Catalogue of Microorganisms (GCM) 10K type strain sequencing project: providing services to taxonomists for standard genome sequencing and annotation.</title>
        <authorList>
            <consortium name="The Broad Institute Genomics Platform"/>
            <consortium name="The Broad Institute Genome Sequencing Center for Infectious Disease"/>
            <person name="Wu L."/>
            <person name="Ma J."/>
        </authorList>
    </citation>
    <scope>NUCLEOTIDE SEQUENCE [LARGE SCALE GENOMIC DNA]</scope>
    <source>
        <strain evidence="3 4">JCM 11269</strain>
    </source>
</reference>
<dbReference type="EMBL" id="BAAAHU010000129">
    <property type="protein sequence ID" value="GAA1017516.1"/>
    <property type="molecule type" value="Genomic_DNA"/>
</dbReference>
<keyword evidence="2" id="KW-0472">Membrane</keyword>
<evidence type="ECO:0000313" key="3">
    <source>
        <dbReference type="EMBL" id="GAA1017516.1"/>
    </source>
</evidence>
<keyword evidence="2" id="KW-1133">Transmembrane helix</keyword>
<organism evidence="3 4">
    <name type="scientific">Streptomyces thermogriseus</name>
    <dbReference type="NCBI Taxonomy" id="75292"/>
    <lineage>
        <taxon>Bacteria</taxon>
        <taxon>Bacillati</taxon>
        <taxon>Actinomycetota</taxon>
        <taxon>Actinomycetes</taxon>
        <taxon>Kitasatosporales</taxon>
        <taxon>Streptomycetaceae</taxon>
        <taxon>Streptomyces</taxon>
    </lineage>
</organism>
<feature type="transmembrane region" description="Helical" evidence="2">
    <location>
        <begin position="12"/>
        <end position="32"/>
    </location>
</feature>
<evidence type="ECO:0000256" key="1">
    <source>
        <dbReference type="SAM" id="MobiDB-lite"/>
    </source>
</evidence>
<feature type="compositionally biased region" description="Basic and acidic residues" evidence="1">
    <location>
        <begin position="145"/>
        <end position="157"/>
    </location>
</feature>
<keyword evidence="2" id="KW-0812">Transmembrane</keyword>
<protein>
    <recommendedName>
        <fullName evidence="5">Integral membrane protein</fullName>
    </recommendedName>
</protein>
<proteinExistence type="predicted"/>
<feature type="transmembrane region" description="Helical" evidence="2">
    <location>
        <begin position="88"/>
        <end position="107"/>
    </location>
</feature>